<keyword evidence="8" id="KW-1185">Reference proteome</keyword>
<protein>
    <recommendedName>
        <fullName evidence="2">Fibrous sheath-interacting protein 1</fullName>
    </recommendedName>
</protein>
<reference evidence="7 8" key="1">
    <citation type="submission" date="2019-09" db="EMBL/GenBank/DDBJ databases">
        <title>Bird 10,000 Genomes (B10K) Project - Family phase.</title>
        <authorList>
            <person name="Zhang G."/>
        </authorList>
    </citation>
    <scope>NUCLEOTIDE SEQUENCE [LARGE SCALE GENOMIC DNA]</scope>
    <source>
        <strain evidence="7">B10K-MSB-01</strain>
    </source>
</reference>
<name>A0A7K7VSH4_9AVES</name>
<evidence type="ECO:0000313" key="8">
    <source>
        <dbReference type="Proteomes" id="UP000531559"/>
    </source>
</evidence>
<dbReference type="PRINTS" id="PR02075">
    <property type="entry name" value="FIBSHEATHIP1"/>
</dbReference>
<comment type="caution">
    <text evidence="7">The sequence shown here is derived from an EMBL/GenBank/DDBJ whole genome shotgun (WGS) entry which is preliminary data.</text>
</comment>
<dbReference type="EMBL" id="VZSV01000001">
    <property type="protein sequence ID" value="NXA44365.1"/>
    <property type="molecule type" value="Genomic_DNA"/>
</dbReference>
<keyword evidence="6" id="KW-1133">Transmembrane helix</keyword>
<keyword evidence="6" id="KW-0472">Membrane</keyword>
<evidence type="ECO:0000256" key="5">
    <source>
        <dbReference type="SAM" id="MobiDB-lite"/>
    </source>
</evidence>
<gene>
    <name evidence="7" type="primary">Fsip1</name>
    <name evidence="7" type="ORF">NOTJUL_R09818</name>
</gene>
<evidence type="ECO:0000256" key="1">
    <source>
        <dbReference type="ARBA" id="ARBA00010495"/>
    </source>
</evidence>
<dbReference type="Pfam" id="PF15554">
    <property type="entry name" value="FSIP1"/>
    <property type="match status" value="1"/>
</dbReference>
<proteinExistence type="inferred from homology"/>
<comment type="similarity">
    <text evidence="1">Belongs to the FSIP1 family.</text>
</comment>
<feature type="coiled-coil region" evidence="4">
    <location>
        <begin position="265"/>
        <end position="295"/>
    </location>
</feature>
<dbReference type="OrthoDB" id="9946895at2759"/>
<evidence type="ECO:0000313" key="7">
    <source>
        <dbReference type="EMBL" id="NXA44365.1"/>
    </source>
</evidence>
<evidence type="ECO:0000256" key="6">
    <source>
        <dbReference type="SAM" id="Phobius"/>
    </source>
</evidence>
<feature type="transmembrane region" description="Helical" evidence="6">
    <location>
        <begin position="365"/>
        <end position="386"/>
    </location>
</feature>
<dbReference type="PANTHER" id="PTHR22012">
    <property type="entry name" value="FIBROUS SHEATH INTERACTING PROTEIN 1"/>
    <property type="match status" value="1"/>
</dbReference>
<sequence>MNITRGSLDKISRPASSSRSYPSCRSLSASMEVLTPELCLPKVDALVSLTSNQQRHCCPEETKDEVREKSDIKRLRTAKQTSVESITFTLQEYVQNPNELSGGEAANIFLTNSSNLEDSEQAGIDPLIQAAIRKMNKLDTILAKKHLKERAIKKQGKEMRARLWEELQSVGTSGSHEEIENTKHFLALISSWQDTAEPFHVKEDEICISVFHTQINPEDYDCHKSHHNQDCPKEIKPNEFLNQAEKTHNKSKSSQDFIKKNIELAKDSGKQVALLEEEKKRLTELLKDTEDESELQGLQEDASGWLVPGEGYTPEPVEFHHLSEIDIKLQVLSNEDFSASHSSCLKPPSQIYQLEIKTTDDSLRVLLVLFYLSQYFMVLFFINYVLTERNSCPIFQTEEQIGLSEEQLKTLLEECVPSLRTMSNVTMPKSQEFLSHGLSPPCYTSQDSTLHSPSTLSKMLVEDHIVGLLRAQEKAGFEDKSLRANAEIEIPGYYLSKALVDSHLSKDSLAQTEEPDDLEGLPKTEHKSVTEGYFMSRALSTTKLKKPAFLGEPLYCISVNKEAAREADILSIPPRSQGGGTPNST</sequence>
<evidence type="ECO:0000256" key="3">
    <source>
        <dbReference type="ARBA" id="ARBA00023054"/>
    </source>
</evidence>
<evidence type="ECO:0000256" key="2">
    <source>
        <dbReference type="ARBA" id="ARBA00019480"/>
    </source>
</evidence>
<dbReference type="AlphaFoldDB" id="A0A7K7VSH4"/>
<feature type="non-terminal residue" evidence="7">
    <location>
        <position position="585"/>
    </location>
</feature>
<evidence type="ECO:0000256" key="4">
    <source>
        <dbReference type="SAM" id="Coils"/>
    </source>
</evidence>
<keyword evidence="3 4" id="KW-0175">Coiled coil</keyword>
<dbReference type="PANTHER" id="PTHR22012:SF2">
    <property type="entry name" value="FIBROUS SHEATH-INTERACTING PROTEIN 1"/>
    <property type="match status" value="1"/>
</dbReference>
<feature type="compositionally biased region" description="Low complexity" evidence="5">
    <location>
        <begin position="13"/>
        <end position="22"/>
    </location>
</feature>
<keyword evidence="6" id="KW-0812">Transmembrane</keyword>
<accession>A0A7K7VSH4</accession>
<feature type="region of interest" description="Disordered" evidence="5">
    <location>
        <begin position="1"/>
        <end position="22"/>
    </location>
</feature>
<dbReference type="InterPro" id="IPR026246">
    <property type="entry name" value="Fsip1"/>
</dbReference>
<dbReference type="Proteomes" id="UP000531559">
    <property type="component" value="Unassembled WGS sequence"/>
</dbReference>
<feature type="non-terminal residue" evidence="7">
    <location>
        <position position="1"/>
    </location>
</feature>
<organism evidence="7 8">
    <name type="scientific">Nothocercus julius</name>
    <dbReference type="NCBI Taxonomy" id="2585813"/>
    <lineage>
        <taxon>Eukaryota</taxon>
        <taxon>Metazoa</taxon>
        <taxon>Chordata</taxon>
        <taxon>Craniata</taxon>
        <taxon>Vertebrata</taxon>
        <taxon>Euteleostomi</taxon>
        <taxon>Archelosauria</taxon>
        <taxon>Archosauria</taxon>
        <taxon>Dinosauria</taxon>
        <taxon>Saurischia</taxon>
        <taxon>Theropoda</taxon>
        <taxon>Coelurosauria</taxon>
        <taxon>Aves</taxon>
        <taxon>Palaeognathae</taxon>
        <taxon>Tinamiformes</taxon>
        <taxon>Tinamidae</taxon>
        <taxon>Nothocercus</taxon>
    </lineage>
</organism>